<evidence type="ECO:0000256" key="8">
    <source>
        <dbReference type="ARBA" id="ARBA00023004"/>
    </source>
</evidence>
<keyword evidence="8" id="KW-0408">Iron</keyword>
<accession>A0A1J5TJV1</accession>
<keyword evidence="6" id="KW-0808">Transferase</keyword>
<dbReference type="PANTHER" id="PTHR30573">
    <property type="entry name" value="QUINOLINATE SYNTHETASE A"/>
    <property type="match status" value="1"/>
</dbReference>
<dbReference type="UniPathway" id="UPA00253">
    <property type="reaction ID" value="UER00327"/>
</dbReference>
<protein>
    <recommendedName>
        <fullName evidence="3">quinolinate synthase</fullName>
        <ecNumber evidence="3">2.5.1.72</ecNumber>
    </recommendedName>
</protein>
<keyword evidence="4" id="KW-0004">4Fe-4S</keyword>
<dbReference type="InterPro" id="IPR003473">
    <property type="entry name" value="NadA"/>
</dbReference>
<dbReference type="Pfam" id="PF02445">
    <property type="entry name" value="NadA"/>
    <property type="match status" value="1"/>
</dbReference>
<dbReference type="Proteomes" id="UP000183815">
    <property type="component" value="Unassembled WGS sequence"/>
</dbReference>
<gene>
    <name evidence="10" type="ORF">BEU04_00370</name>
</gene>
<evidence type="ECO:0000256" key="3">
    <source>
        <dbReference type="ARBA" id="ARBA00012669"/>
    </source>
</evidence>
<evidence type="ECO:0000256" key="4">
    <source>
        <dbReference type="ARBA" id="ARBA00022485"/>
    </source>
</evidence>
<evidence type="ECO:0000256" key="2">
    <source>
        <dbReference type="ARBA" id="ARBA00005065"/>
    </source>
</evidence>
<keyword evidence="5" id="KW-0662">Pyridine nucleotide biosynthesis</keyword>
<dbReference type="GO" id="GO:0046872">
    <property type="term" value="F:metal ion binding"/>
    <property type="evidence" value="ECO:0007669"/>
    <property type="project" value="UniProtKB-KW"/>
</dbReference>
<evidence type="ECO:0000256" key="6">
    <source>
        <dbReference type="ARBA" id="ARBA00022679"/>
    </source>
</evidence>
<dbReference type="GO" id="GO:0051539">
    <property type="term" value="F:4 iron, 4 sulfur cluster binding"/>
    <property type="evidence" value="ECO:0007669"/>
    <property type="project" value="UniProtKB-KW"/>
</dbReference>
<evidence type="ECO:0000313" key="10">
    <source>
        <dbReference type="EMBL" id="OIR20419.1"/>
    </source>
</evidence>
<evidence type="ECO:0000256" key="1">
    <source>
        <dbReference type="ARBA" id="ARBA00001966"/>
    </source>
</evidence>
<dbReference type="GO" id="GO:0008987">
    <property type="term" value="F:quinolinate synthetase A activity"/>
    <property type="evidence" value="ECO:0007669"/>
    <property type="project" value="InterPro"/>
</dbReference>
<evidence type="ECO:0000256" key="5">
    <source>
        <dbReference type="ARBA" id="ARBA00022642"/>
    </source>
</evidence>
<keyword evidence="7" id="KW-0479">Metal-binding</keyword>
<keyword evidence="9" id="KW-0411">Iron-sulfur</keyword>
<dbReference type="Gene3D" id="3.40.50.10800">
    <property type="entry name" value="NadA-like"/>
    <property type="match status" value="3"/>
</dbReference>
<dbReference type="SUPFAM" id="SSF142754">
    <property type="entry name" value="NadA-like"/>
    <property type="match status" value="1"/>
</dbReference>
<comment type="cofactor">
    <cofactor evidence="1">
        <name>[4Fe-4S] cluster</name>
        <dbReference type="ChEBI" id="CHEBI:49883"/>
    </cofactor>
</comment>
<sequence>MDIEAHAEIIYKILKLKTKHNVSMLGHNYMEPLVFGLSNSKERGDSLGLSIEASKTDSDYIIFNGVPFMAETAKIMNPKKTVLVADKSAGCSLADNFGADEVKALKEKHPNVPVMIYINSYADAKAECDICCTSANAVEVAESMPGDEIIFVPDIYFAENLERELEGRKKVIYPGKNNSVKGAICEVHEKFTLDDILAIRKSFDIPKGHPNRMMYVHWECKLEVLEESDYYGSTGQIRLNIANRVKEGTIERAFIASECELTSNLAQEFPTVQFSTACSVRCSHMAKVSLFKILRILEAIDSGKDLSEWEVTLSPETISTAKRPIERMLSLSS</sequence>
<dbReference type="PANTHER" id="PTHR30573:SF0">
    <property type="entry name" value="QUINOLINATE SYNTHASE, CHLOROPLASTIC"/>
    <property type="match status" value="1"/>
</dbReference>
<comment type="caution">
    <text evidence="10">The sequence shown here is derived from an EMBL/GenBank/DDBJ whole genome shotgun (WGS) entry which is preliminary data.</text>
</comment>
<evidence type="ECO:0000256" key="7">
    <source>
        <dbReference type="ARBA" id="ARBA00022723"/>
    </source>
</evidence>
<dbReference type="EMBL" id="MIYU01000001">
    <property type="protein sequence ID" value="OIR20419.1"/>
    <property type="molecule type" value="Genomic_DNA"/>
</dbReference>
<evidence type="ECO:0000256" key="9">
    <source>
        <dbReference type="ARBA" id="ARBA00023014"/>
    </source>
</evidence>
<dbReference type="EC" id="2.5.1.72" evidence="3"/>
<dbReference type="InterPro" id="IPR036094">
    <property type="entry name" value="NadA_sf"/>
</dbReference>
<organism evidence="10 11">
    <name type="scientific">Marine Group III euryarchaeote CG-Bathy1</name>
    <dbReference type="NCBI Taxonomy" id="1889001"/>
    <lineage>
        <taxon>Archaea</taxon>
        <taxon>Methanobacteriati</taxon>
        <taxon>Thermoplasmatota</taxon>
        <taxon>Thermoplasmata</taxon>
        <taxon>Candidatus Thermoprofundales</taxon>
    </lineage>
</organism>
<evidence type="ECO:0000313" key="11">
    <source>
        <dbReference type="Proteomes" id="UP000183815"/>
    </source>
</evidence>
<name>A0A1J5TJV1_9ARCH</name>
<comment type="pathway">
    <text evidence="2">Cofactor biosynthesis; NAD(+) biosynthesis; quinolinate from iminoaspartate: step 1/1.</text>
</comment>
<dbReference type="AlphaFoldDB" id="A0A1J5TJV1"/>
<dbReference type="GO" id="GO:0034628">
    <property type="term" value="P:'de novo' NAD+ biosynthetic process from L-aspartate"/>
    <property type="evidence" value="ECO:0007669"/>
    <property type="project" value="TreeGrafter"/>
</dbReference>
<dbReference type="GO" id="GO:0005829">
    <property type="term" value="C:cytosol"/>
    <property type="evidence" value="ECO:0007669"/>
    <property type="project" value="TreeGrafter"/>
</dbReference>
<reference evidence="10 11" key="1">
    <citation type="submission" date="2016-08" db="EMBL/GenBank/DDBJ databases">
        <title>New Insights into Marine Group III Euryarchaeota, from dark to light.</title>
        <authorList>
            <person name="Haro-Moreno J.M."/>
            <person name="Rodriguez-Valera F."/>
            <person name="Lopez-Garcia P."/>
            <person name="Moreira D."/>
            <person name="Martin-Cuadrado A.B."/>
        </authorList>
    </citation>
    <scope>NUCLEOTIDE SEQUENCE [LARGE SCALE GENOMIC DNA]</scope>
    <source>
        <strain evidence="10">CG-Bathy1</strain>
    </source>
</reference>
<proteinExistence type="predicted"/>